<gene>
    <name evidence="1" type="ORF">LCGC14_3016080</name>
</gene>
<proteinExistence type="predicted"/>
<feature type="non-terminal residue" evidence="1">
    <location>
        <position position="1"/>
    </location>
</feature>
<sequence length="291" mass="33447">REKCTGPEWNMAMEIFSSAENLFGHGTIRYALANMISFNKDKTLKIYERPAINPRTGISFSQILDHTGFAPRRRNTESRWGLATSVKLKFENLISLFFIDSHVIIPRIDTVIDSRENSYILPFGPAVLADPSNLIGGSTLLTVAMGIRDKVLSQYKSMHGMSNEINKIMNERDRVFIRGIRLTIGDKLKDTTFIDFMWNKYQLHLKKLDLQKNMQSLVSSIDNNTFVPEEDIKMPYTTPSGKKGFSIIKDSPQRQWNLISKEIKDIEREERGGFKIDFTRKNSTSNKKENK</sequence>
<dbReference type="EMBL" id="LAZR01062563">
    <property type="protein sequence ID" value="KKK61262.1"/>
    <property type="molecule type" value="Genomic_DNA"/>
</dbReference>
<protein>
    <submittedName>
        <fullName evidence="1">Uncharacterized protein</fullName>
    </submittedName>
</protein>
<accession>A0A0F8WWK8</accession>
<dbReference type="AlphaFoldDB" id="A0A0F8WWK8"/>
<reference evidence="1" key="1">
    <citation type="journal article" date="2015" name="Nature">
        <title>Complex archaea that bridge the gap between prokaryotes and eukaryotes.</title>
        <authorList>
            <person name="Spang A."/>
            <person name="Saw J.H."/>
            <person name="Jorgensen S.L."/>
            <person name="Zaremba-Niedzwiedzka K."/>
            <person name="Martijn J."/>
            <person name="Lind A.E."/>
            <person name="van Eijk R."/>
            <person name="Schleper C."/>
            <person name="Guy L."/>
            <person name="Ettema T.J."/>
        </authorList>
    </citation>
    <scope>NUCLEOTIDE SEQUENCE</scope>
</reference>
<comment type="caution">
    <text evidence="1">The sequence shown here is derived from an EMBL/GenBank/DDBJ whole genome shotgun (WGS) entry which is preliminary data.</text>
</comment>
<organism evidence="1">
    <name type="scientific">marine sediment metagenome</name>
    <dbReference type="NCBI Taxonomy" id="412755"/>
    <lineage>
        <taxon>unclassified sequences</taxon>
        <taxon>metagenomes</taxon>
        <taxon>ecological metagenomes</taxon>
    </lineage>
</organism>
<name>A0A0F8WWK8_9ZZZZ</name>
<evidence type="ECO:0000313" key="1">
    <source>
        <dbReference type="EMBL" id="KKK61262.1"/>
    </source>
</evidence>